<keyword evidence="2" id="KW-0067">ATP-binding</keyword>
<keyword evidence="3" id="KW-0472">Membrane</keyword>
<feature type="transmembrane region" description="Helical" evidence="3">
    <location>
        <begin position="37"/>
        <end position="61"/>
    </location>
</feature>
<organism evidence="5 6">
    <name type="scientific">Dentiscutata erythropus</name>
    <dbReference type="NCBI Taxonomy" id="1348616"/>
    <lineage>
        <taxon>Eukaryota</taxon>
        <taxon>Fungi</taxon>
        <taxon>Fungi incertae sedis</taxon>
        <taxon>Mucoromycota</taxon>
        <taxon>Glomeromycotina</taxon>
        <taxon>Glomeromycetes</taxon>
        <taxon>Diversisporales</taxon>
        <taxon>Gigasporaceae</taxon>
        <taxon>Dentiscutata</taxon>
    </lineage>
</organism>
<keyword evidence="1" id="KW-0547">Nucleotide-binding</keyword>
<dbReference type="PANTHER" id="PTHR24418">
    <property type="entry name" value="TYROSINE-PROTEIN KINASE"/>
    <property type="match status" value="1"/>
</dbReference>
<evidence type="ECO:0000259" key="4">
    <source>
        <dbReference type="PROSITE" id="PS50011"/>
    </source>
</evidence>
<evidence type="ECO:0000256" key="3">
    <source>
        <dbReference type="SAM" id="Phobius"/>
    </source>
</evidence>
<dbReference type="InterPro" id="IPR001245">
    <property type="entry name" value="Ser-Thr/Tyr_kinase_cat_dom"/>
</dbReference>
<evidence type="ECO:0000256" key="2">
    <source>
        <dbReference type="ARBA" id="ARBA00022840"/>
    </source>
</evidence>
<dbReference type="OrthoDB" id="547665at2759"/>
<feature type="transmembrane region" description="Helical" evidence="3">
    <location>
        <begin position="13"/>
        <end position="30"/>
    </location>
</feature>
<dbReference type="GO" id="GO:0004672">
    <property type="term" value="F:protein kinase activity"/>
    <property type="evidence" value="ECO:0007669"/>
    <property type="project" value="InterPro"/>
</dbReference>
<keyword evidence="3" id="KW-1133">Transmembrane helix</keyword>
<gene>
    <name evidence="5" type="ORF">DERYTH_LOCUS16325</name>
</gene>
<dbReference type="GO" id="GO:0005524">
    <property type="term" value="F:ATP binding"/>
    <property type="evidence" value="ECO:0007669"/>
    <property type="project" value="UniProtKB-KW"/>
</dbReference>
<keyword evidence="3" id="KW-0812">Transmembrane</keyword>
<dbReference type="InterPro" id="IPR050198">
    <property type="entry name" value="Non-receptor_tyrosine_kinases"/>
</dbReference>
<dbReference type="AlphaFoldDB" id="A0A9N9NJW9"/>
<feature type="domain" description="Protein kinase" evidence="4">
    <location>
        <begin position="184"/>
        <end position="418"/>
    </location>
</feature>
<dbReference type="Pfam" id="PF07714">
    <property type="entry name" value="PK_Tyr_Ser-Thr"/>
    <property type="match status" value="1"/>
</dbReference>
<evidence type="ECO:0000256" key="1">
    <source>
        <dbReference type="ARBA" id="ARBA00022741"/>
    </source>
</evidence>
<protein>
    <submittedName>
        <fullName evidence="5">1573_t:CDS:1</fullName>
    </submittedName>
</protein>
<dbReference type="PROSITE" id="PS50011">
    <property type="entry name" value="PROTEIN_KINASE_DOM"/>
    <property type="match status" value="1"/>
</dbReference>
<dbReference type="SUPFAM" id="SSF56112">
    <property type="entry name" value="Protein kinase-like (PK-like)"/>
    <property type="match status" value="1"/>
</dbReference>
<name>A0A9N9NJW9_9GLOM</name>
<comment type="caution">
    <text evidence="5">The sequence shown here is derived from an EMBL/GenBank/DDBJ whole genome shotgun (WGS) entry which is preliminary data.</text>
</comment>
<proteinExistence type="predicted"/>
<sequence>VSSLPKMLFPYDSFALLIRICGLGLYLYLFPALLKEIAYILSLFMPSLLLQISHLSGYYLFLATTICVLDVQDKVINSVTLSRALQVYRLRKKERGIIEYINNYIDKSKVSNIPITPFCLCQTSGSKVNNNSGWCESCGLGLVPGVMLPPWTSGHPEINRIIFRTQIESNHIFDHIEWINYDRFTNVKKICKGSRGDVFSASWIDGSMYLYGMARNGEQNVIIKSLGKSSVNVTPEFLRSIQCYGLTRNPNTQEYMLVTDYIKGGDLRNYLSKNFKNMKWLDDKLKILISITKGLKLIHELGFVHHDLHLGNVLIGDDGSAFISDLGLYPFITLSDQGSKNSSNETTLKGEFKKLDEMIKSDVEEKPTIFESEDVVYYSQFIDLDAISKEETFEVLDDDDLYSAKPYNIEIPSDVSTN</sequence>
<evidence type="ECO:0000313" key="6">
    <source>
        <dbReference type="Proteomes" id="UP000789405"/>
    </source>
</evidence>
<dbReference type="InterPro" id="IPR011009">
    <property type="entry name" value="Kinase-like_dom_sf"/>
</dbReference>
<evidence type="ECO:0000313" key="5">
    <source>
        <dbReference type="EMBL" id="CAG8744700.1"/>
    </source>
</evidence>
<accession>A0A9N9NJW9</accession>
<feature type="non-terminal residue" evidence="5">
    <location>
        <position position="418"/>
    </location>
</feature>
<dbReference type="Gene3D" id="1.10.510.10">
    <property type="entry name" value="Transferase(Phosphotransferase) domain 1"/>
    <property type="match status" value="1"/>
</dbReference>
<keyword evidence="6" id="KW-1185">Reference proteome</keyword>
<reference evidence="5" key="1">
    <citation type="submission" date="2021-06" db="EMBL/GenBank/DDBJ databases">
        <authorList>
            <person name="Kallberg Y."/>
            <person name="Tangrot J."/>
            <person name="Rosling A."/>
        </authorList>
    </citation>
    <scope>NUCLEOTIDE SEQUENCE</scope>
    <source>
        <strain evidence="5">MA453B</strain>
    </source>
</reference>
<dbReference type="InterPro" id="IPR000719">
    <property type="entry name" value="Prot_kinase_dom"/>
</dbReference>
<dbReference type="EMBL" id="CAJVPY010014109">
    <property type="protein sequence ID" value="CAG8744700.1"/>
    <property type="molecule type" value="Genomic_DNA"/>
</dbReference>
<dbReference type="Proteomes" id="UP000789405">
    <property type="component" value="Unassembled WGS sequence"/>
</dbReference>